<proteinExistence type="predicted"/>
<evidence type="ECO:0008006" key="3">
    <source>
        <dbReference type="Google" id="ProtNLM"/>
    </source>
</evidence>
<evidence type="ECO:0000313" key="2">
    <source>
        <dbReference type="Proteomes" id="UP001050975"/>
    </source>
</evidence>
<dbReference type="AlphaFoldDB" id="A0AAV3XJ12"/>
<comment type="caution">
    <text evidence="1">The sequence shown here is derived from an EMBL/GenBank/DDBJ whole genome shotgun (WGS) entry which is preliminary data.</text>
</comment>
<organism evidence="1 2">
    <name type="scientific">Microseira wollei NIES-4236</name>
    <dbReference type="NCBI Taxonomy" id="2530354"/>
    <lineage>
        <taxon>Bacteria</taxon>
        <taxon>Bacillati</taxon>
        <taxon>Cyanobacteriota</taxon>
        <taxon>Cyanophyceae</taxon>
        <taxon>Oscillatoriophycideae</taxon>
        <taxon>Aerosakkonematales</taxon>
        <taxon>Aerosakkonemataceae</taxon>
        <taxon>Microseira</taxon>
    </lineage>
</organism>
<name>A0AAV3XJ12_9CYAN</name>
<dbReference type="Proteomes" id="UP001050975">
    <property type="component" value="Unassembled WGS sequence"/>
</dbReference>
<protein>
    <recommendedName>
        <fullName evidence="3">Transposase</fullName>
    </recommendedName>
</protein>
<accession>A0AAV3XJ12</accession>
<keyword evidence="2" id="KW-1185">Reference proteome</keyword>
<gene>
    <name evidence="1" type="ORF">MiSe_53230</name>
</gene>
<dbReference type="EMBL" id="BLAY01000092">
    <property type="protein sequence ID" value="GET40514.1"/>
    <property type="molecule type" value="Genomic_DNA"/>
</dbReference>
<sequence length="54" mass="6659">MPEIISNLRYYLLTPLNKVFRTQIQDFFQGYAKNLFRLLYKLIKPARKSYQIRF</sequence>
<evidence type="ECO:0000313" key="1">
    <source>
        <dbReference type="EMBL" id="GET40514.1"/>
    </source>
</evidence>
<reference evidence="1" key="1">
    <citation type="submission" date="2019-10" db="EMBL/GenBank/DDBJ databases">
        <title>Draft genome sequece of Microseira wollei NIES-4236.</title>
        <authorList>
            <person name="Yamaguchi H."/>
            <person name="Suzuki S."/>
            <person name="Kawachi M."/>
        </authorList>
    </citation>
    <scope>NUCLEOTIDE SEQUENCE</scope>
    <source>
        <strain evidence="1">NIES-4236</strain>
    </source>
</reference>